<protein>
    <recommendedName>
        <fullName evidence="7">Chaperone SurA</fullName>
    </recommendedName>
    <alternativeName>
        <fullName evidence="7">Peptidyl-prolyl cis-trans isomerase SurA</fullName>
        <shortName evidence="7">PPIase SurA</shortName>
        <ecNumber evidence="7">5.2.1.8</ecNumber>
    </alternativeName>
    <alternativeName>
        <fullName evidence="7">Rotamase SurA</fullName>
    </alternativeName>
</protein>
<dbReference type="InterPro" id="IPR015391">
    <property type="entry name" value="SurA_N"/>
</dbReference>
<dbReference type="Pfam" id="PF09312">
    <property type="entry name" value="SurA_N"/>
    <property type="match status" value="1"/>
</dbReference>
<feature type="domain" description="PpiC" evidence="8">
    <location>
        <begin position="186"/>
        <end position="284"/>
    </location>
</feature>
<evidence type="ECO:0000313" key="10">
    <source>
        <dbReference type="Proteomes" id="UP000004699"/>
    </source>
</evidence>
<dbReference type="AlphaFoldDB" id="B8KVY5"/>
<keyword evidence="10" id="KW-1185">Reference proteome</keyword>
<dbReference type="Pfam" id="PF13616">
    <property type="entry name" value="Rotamase_3"/>
    <property type="match status" value="2"/>
</dbReference>
<dbReference type="InterPro" id="IPR023034">
    <property type="entry name" value="PPIase_SurA"/>
</dbReference>
<dbReference type="HAMAP" id="MF_01183">
    <property type="entry name" value="Chaperone_SurA"/>
    <property type="match status" value="1"/>
</dbReference>
<comment type="function">
    <text evidence="7">Chaperone involved in the correct folding and assembly of outer membrane proteins. Recognizes specific patterns of aromatic residues and the orientation of their side chains, which are found more frequently in integral outer membrane proteins. May act in both early periplasmic and late outer membrane-associated steps of protein maturation.</text>
</comment>
<dbReference type="PANTHER" id="PTHR47637">
    <property type="entry name" value="CHAPERONE SURA"/>
    <property type="match status" value="1"/>
</dbReference>
<name>B8KVY5_9GAMM</name>
<dbReference type="InterPro" id="IPR027304">
    <property type="entry name" value="Trigger_fact/SurA_dom_sf"/>
</dbReference>
<proteinExistence type="inferred from homology"/>
<evidence type="ECO:0000256" key="6">
    <source>
        <dbReference type="ARBA" id="ARBA00023235"/>
    </source>
</evidence>
<dbReference type="eggNOG" id="COG0760">
    <property type="taxonomic scope" value="Bacteria"/>
</dbReference>
<keyword evidence="6 7" id="KW-0413">Isomerase</keyword>
<evidence type="ECO:0000256" key="7">
    <source>
        <dbReference type="HAMAP-Rule" id="MF_01183"/>
    </source>
</evidence>
<dbReference type="InterPro" id="IPR050280">
    <property type="entry name" value="OMP_Chaperone_SurA"/>
</dbReference>
<gene>
    <name evidence="7" type="primary">surA</name>
    <name evidence="9" type="ORF">NOR51B_1786</name>
</gene>
<dbReference type="STRING" id="565045.NOR51B_1786"/>
<evidence type="ECO:0000256" key="5">
    <source>
        <dbReference type="ARBA" id="ARBA00023186"/>
    </source>
</evidence>
<comment type="domain">
    <text evidence="7">The PPIase activity resides only in the second parvulin domain. The N-terminal region and the C-terminal tail are necessary and sufficient for the chaperone activity of SurA. The PPIase activity is dispensable for SurA to function as a chaperone. The N-terminal region and the C-terminal tail are also required for porin recognition.</text>
</comment>
<feature type="chain" id="PRO_5009008138" description="Chaperone SurA" evidence="7">
    <location>
        <begin position="32"/>
        <end position="435"/>
    </location>
</feature>
<dbReference type="SUPFAM" id="SSF54534">
    <property type="entry name" value="FKBP-like"/>
    <property type="match status" value="2"/>
</dbReference>
<dbReference type="GO" id="GO:0043165">
    <property type="term" value="P:Gram-negative-bacterium-type cell outer membrane assembly"/>
    <property type="evidence" value="ECO:0007669"/>
    <property type="project" value="InterPro"/>
</dbReference>
<evidence type="ECO:0000256" key="2">
    <source>
        <dbReference type="ARBA" id="ARBA00022737"/>
    </source>
</evidence>
<keyword evidence="3 7" id="KW-0574">Periplasm</keyword>
<comment type="catalytic activity">
    <reaction evidence="7">
        <text>[protein]-peptidylproline (omega=180) = [protein]-peptidylproline (omega=0)</text>
        <dbReference type="Rhea" id="RHEA:16237"/>
        <dbReference type="Rhea" id="RHEA-COMP:10747"/>
        <dbReference type="Rhea" id="RHEA-COMP:10748"/>
        <dbReference type="ChEBI" id="CHEBI:83833"/>
        <dbReference type="ChEBI" id="CHEBI:83834"/>
        <dbReference type="EC" id="5.2.1.8"/>
    </reaction>
</comment>
<dbReference type="PROSITE" id="PS50198">
    <property type="entry name" value="PPIC_PPIASE_2"/>
    <property type="match status" value="2"/>
</dbReference>
<dbReference type="InterPro" id="IPR000297">
    <property type="entry name" value="PPIase_PpiC"/>
</dbReference>
<dbReference type="Gene3D" id="3.10.50.40">
    <property type="match status" value="2"/>
</dbReference>
<dbReference type="RefSeq" id="WP_009020585.1">
    <property type="nucleotide sequence ID" value="NZ_DS999411.1"/>
</dbReference>
<dbReference type="GO" id="GO:0003755">
    <property type="term" value="F:peptidyl-prolyl cis-trans isomerase activity"/>
    <property type="evidence" value="ECO:0007669"/>
    <property type="project" value="UniProtKB-UniRule"/>
</dbReference>
<dbReference type="PROSITE" id="PS01096">
    <property type="entry name" value="PPIC_PPIASE_1"/>
    <property type="match status" value="1"/>
</dbReference>
<dbReference type="EC" id="5.2.1.8" evidence="7"/>
<dbReference type="SUPFAM" id="SSF109998">
    <property type="entry name" value="Triger factor/SurA peptide-binding domain-like"/>
    <property type="match status" value="1"/>
</dbReference>
<evidence type="ECO:0000256" key="1">
    <source>
        <dbReference type="ARBA" id="ARBA00022729"/>
    </source>
</evidence>
<keyword evidence="1 7" id="KW-0732">Signal</keyword>
<dbReference type="PANTHER" id="PTHR47637:SF1">
    <property type="entry name" value="CHAPERONE SURA"/>
    <property type="match status" value="1"/>
</dbReference>
<dbReference type="InterPro" id="IPR023058">
    <property type="entry name" value="PPIase_PpiC_CS"/>
</dbReference>
<dbReference type="GO" id="GO:0051082">
    <property type="term" value="F:unfolded protein binding"/>
    <property type="evidence" value="ECO:0007669"/>
    <property type="project" value="UniProtKB-UniRule"/>
</dbReference>
<comment type="subcellular location">
    <subcellularLocation>
        <location evidence="7">Periplasm</location>
    </subcellularLocation>
    <text evidence="7">Is capable of associating with the outer membrane.</text>
</comment>
<evidence type="ECO:0000259" key="8">
    <source>
        <dbReference type="PROSITE" id="PS50198"/>
    </source>
</evidence>
<evidence type="ECO:0000256" key="4">
    <source>
        <dbReference type="ARBA" id="ARBA00023110"/>
    </source>
</evidence>
<evidence type="ECO:0000313" key="9">
    <source>
        <dbReference type="EMBL" id="EED35839.1"/>
    </source>
</evidence>
<organism evidence="9 10">
    <name type="scientific">Luminiphilus syltensis NOR5-1B</name>
    <dbReference type="NCBI Taxonomy" id="565045"/>
    <lineage>
        <taxon>Bacteria</taxon>
        <taxon>Pseudomonadati</taxon>
        <taxon>Pseudomonadota</taxon>
        <taxon>Gammaproteobacteria</taxon>
        <taxon>Cellvibrionales</taxon>
        <taxon>Halieaceae</taxon>
        <taxon>Luminiphilus</taxon>
    </lineage>
</organism>
<dbReference type="Gene3D" id="1.10.4030.10">
    <property type="entry name" value="Porin chaperone SurA, peptide-binding domain"/>
    <property type="match status" value="1"/>
</dbReference>
<dbReference type="HOGENOM" id="CLU_034646_11_0_6"/>
<dbReference type="GO" id="GO:0050821">
    <property type="term" value="P:protein stabilization"/>
    <property type="evidence" value="ECO:0007669"/>
    <property type="project" value="InterPro"/>
</dbReference>
<reference evidence="10" key="1">
    <citation type="journal article" date="2013" name="BMC Microbiol.">
        <title>Taxonomy and evolution of bacteriochlorophyll a-containing members of the OM60/NOR5 clade of marine gammaproteobacteria: description of Luminiphilus syltensis gen. nov., sp. nov., reclassification of Haliea rubra as Pseudohaliea rubra gen. nov., comb. nov., and emendation of Chromatocurvus halotolerans.</title>
        <authorList>
            <person name="Spring S."/>
            <person name="Riedel T."/>
            <person name="Sproer C."/>
            <person name="Yan S."/>
            <person name="Harder J."/>
            <person name="Fuchs B.M."/>
        </authorList>
    </citation>
    <scope>NUCLEOTIDE SEQUENCE [LARGE SCALE GENOMIC DNA]</scope>
    <source>
        <strain evidence="10">NOR51-B</strain>
    </source>
</reference>
<keyword evidence="4 7" id="KW-0697">Rotamase</keyword>
<accession>B8KVY5</accession>
<evidence type="ECO:0000256" key="3">
    <source>
        <dbReference type="ARBA" id="ARBA00022764"/>
    </source>
</evidence>
<dbReference type="EMBL" id="DS999411">
    <property type="protein sequence ID" value="EED35839.1"/>
    <property type="molecule type" value="Genomic_DNA"/>
</dbReference>
<feature type="domain" description="PpiC" evidence="8">
    <location>
        <begin position="292"/>
        <end position="391"/>
    </location>
</feature>
<dbReference type="InterPro" id="IPR046357">
    <property type="entry name" value="PPIase_dom_sf"/>
</dbReference>
<keyword evidence="5 7" id="KW-0143">Chaperone</keyword>
<dbReference type="GO" id="GO:0042277">
    <property type="term" value="F:peptide binding"/>
    <property type="evidence" value="ECO:0007669"/>
    <property type="project" value="InterPro"/>
</dbReference>
<dbReference type="GO" id="GO:0030288">
    <property type="term" value="C:outer membrane-bounded periplasmic space"/>
    <property type="evidence" value="ECO:0007669"/>
    <property type="project" value="InterPro"/>
</dbReference>
<dbReference type="GO" id="GO:0006457">
    <property type="term" value="P:protein folding"/>
    <property type="evidence" value="ECO:0007669"/>
    <property type="project" value="UniProtKB-UniRule"/>
</dbReference>
<feature type="signal peptide" evidence="7">
    <location>
        <begin position="1"/>
        <end position="31"/>
    </location>
</feature>
<dbReference type="Proteomes" id="UP000004699">
    <property type="component" value="Unassembled WGS sequence"/>
</dbReference>
<sequence precursor="true">MTATNITFLSRALITTVLTSGMFLNAITAHAQAGDQVQILEQIVAIVDDDIILASELRERLDTLKVNIERQGAEMPAEDILVRETLDRLILESIQLQMGERYGIRIPDTQLDEALRRVASNNGLTLAQFRGALEAEGRSYAEMRESVRKEMTIQRVQQGNVSRNINISDAEIDNYLETEAGQELTEPQYRVFQALIPVNSTDSEAERASKEAFVDSALSAILDGQAFESAVSVTQPYAFQGGDLGWRKLSDIPSMFTAIVPTLDRGETGKVESGSGFHLVHVADVRGRERVIAQTKVRHILVKPSEVRTEAETEQLAADLRQRLLDGADFAELAKEYSEDIGSAQEGGDLGWTSAGQMVPEFEQAMAETEVDDIAPPVRSQFGWHVLEVTGRRDKDVSDEMRRNQVANYLHDAKYQEELDAWLRKIRTEAFVDIK</sequence>
<keyword evidence="2 7" id="KW-0677">Repeat</keyword>